<feature type="non-terminal residue" evidence="2">
    <location>
        <position position="1"/>
    </location>
</feature>
<reference evidence="2" key="1">
    <citation type="submission" date="2017-12" db="EMBL/GenBank/DDBJ databases">
        <title>High-resolution comparative analysis of great ape genomes.</title>
        <authorList>
            <person name="Pollen A."/>
            <person name="Hastie A."/>
            <person name="Hormozdiari F."/>
            <person name="Dougherty M."/>
            <person name="Liu R."/>
            <person name="Chaisson M."/>
            <person name="Hoppe E."/>
            <person name="Hill C."/>
            <person name="Pang A."/>
            <person name="Hillier L."/>
            <person name="Baker C."/>
            <person name="Armstrong J."/>
            <person name="Shendure J."/>
            <person name="Paten B."/>
            <person name="Wilson R."/>
            <person name="Chao H."/>
            <person name="Schneider V."/>
            <person name="Ventura M."/>
            <person name="Kronenberg Z."/>
            <person name="Murali S."/>
            <person name="Gordon D."/>
            <person name="Cantsilieris S."/>
            <person name="Munson K."/>
            <person name="Nelson B."/>
            <person name="Raja A."/>
            <person name="Underwood J."/>
            <person name="Diekhans M."/>
            <person name="Fiddes I."/>
            <person name="Haussler D."/>
            <person name="Eichler E."/>
        </authorList>
    </citation>
    <scope>NUCLEOTIDE SEQUENCE [LARGE SCALE GENOMIC DNA]</scope>
    <source>
        <strain evidence="2">Susie</strain>
    </source>
</reference>
<comment type="caution">
    <text evidence="2">The sequence shown here is derived from an EMBL/GenBank/DDBJ whole genome shotgun (WGS) entry which is preliminary data.</text>
</comment>
<sequence length="67" mass="7197">GSSSQLQWKSLSKRLKSPRKPSSCKCRRVPNLPSDCSASCMPLTCLHHACVAQPPACCLSAHVTCTL</sequence>
<dbReference type="EMBL" id="NDHI03003475">
    <property type="protein sequence ID" value="PNJ39226.1"/>
    <property type="molecule type" value="Genomic_DNA"/>
</dbReference>
<evidence type="ECO:0000256" key="1">
    <source>
        <dbReference type="SAM" id="MobiDB-lite"/>
    </source>
</evidence>
<protein>
    <submittedName>
        <fullName evidence="2">OBSCN isoform 6</fullName>
    </submittedName>
</protein>
<organism evidence="2">
    <name type="scientific">Pongo abelii</name>
    <name type="common">Sumatran orangutan</name>
    <name type="synonym">Pongo pygmaeus abelii</name>
    <dbReference type="NCBI Taxonomy" id="9601"/>
    <lineage>
        <taxon>Eukaryota</taxon>
        <taxon>Metazoa</taxon>
        <taxon>Chordata</taxon>
        <taxon>Craniata</taxon>
        <taxon>Vertebrata</taxon>
        <taxon>Euteleostomi</taxon>
        <taxon>Mammalia</taxon>
        <taxon>Eutheria</taxon>
        <taxon>Euarchontoglires</taxon>
        <taxon>Primates</taxon>
        <taxon>Haplorrhini</taxon>
        <taxon>Catarrhini</taxon>
        <taxon>Hominidae</taxon>
        <taxon>Pongo</taxon>
    </lineage>
</organism>
<dbReference type="AlphaFoldDB" id="A0A2J8U1S3"/>
<proteinExistence type="predicted"/>
<evidence type="ECO:0000313" key="2">
    <source>
        <dbReference type="EMBL" id="PNJ39226.1"/>
    </source>
</evidence>
<accession>A0A2J8U1S3</accession>
<feature type="region of interest" description="Disordered" evidence="1">
    <location>
        <begin position="1"/>
        <end position="24"/>
    </location>
</feature>
<gene>
    <name evidence="2" type="ORF">CR201_G0030870</name>
</gene>
<name>A0A2J8U1S3_PONAB</name>
<feature type="compositionally biased region" description="Low complexity" evidence="1">
    <location>
        <begin position="1"/>
        <end position="10"/>
    </location>
</feature>